<name>A0A6A5HKB4_CAERE</name>
<feature type="coiled-coil region" evidence="1">
    <location>
        <begin position="51"/>
        <end position="239"/>
    </location>
</feature>
<feature type="compositionally biased region" description="Basic and acidic residues" evidence="2">
    <location>
        <begin position="457"/>
        <end position="466"/>
    </location>
</feature>
<dbReference type="GeneID" id="9804216"/>
<dbReference type="KEGG" id="crq:GCK72_006992"/>
<feature type="region of interest" description="Disordered" evidence="2">
    <location>
        <begin position="998"/>
        <end position="1030"/>
    </location>
</feature>
<dbReference type="RefSeq" id="XP_053590120.1">
    <property type="nucleotide sequence ID" value="XM_053725926.1"/>
</dbReference>
<sequence>MSSGLGCERCSNNEEWRINYTQQLETVVADGMSIFETQTKERFENLCKVEAEKHKAEIVIWESRCHDLEDELQKRHERNQDLLFDAQHKNMEFAEEIKKMLEESKESERFLKQKISYLEEKLEQPALQKSQYAAQLDSEIKTYKKNFEAEMYTVKYENEKLKEEIIKISDNSEKNEEVMMQEIDSLTEKLEKAKHDFRVQEVTADRMIRENQQFEEIEVPKLQTEIKKLKKEVKRLNDEWIKSTLALADKKNLPKQTVEEVQKQTIEKCQESMKLQVEQYLKQISDLKNQLDTTEKKFKAQTIAKKYEHDVMEREMKDMESQLEQEKRASDKDLSEHFKRIKELKEEMREQETLLSATRRENETYQNIIHSLQQELQDKEASVNRIKEDFQEQIIFQQSLTSQKHVEIENLNRENAKRLEIIADLKAKLKNTDDVHYVNRKFDKQTPKAEPPSLPDFEMHEERNSEQNDDANDVEMNELIEENVPVKQNLELDDFEKLKKENAENVSIINTLRTQFLVDNHQFEKEIQSHQDEIEQLKSQLEGVDSLKQELRECKTKLQQQTDEMERISKEREQLNEENEMNVRAVLNMQNKLKEAEVNIERLKLDIIELEQPTQQKKADSEKLETLSGTIQDLQTQLKEQEGVIAELREKIALQEELAAQAKVDFEKVKRERAEYYVQTICDLENELRTKDEEHAAALRDLTEKPVRSSRNDLKMLREENENHLKTIQMLQGQLKKNFEASDLAMKELREQMVTQQKLDSQKQMENEEYLQILKVQMKEDEDSASALIRQLQGQLIAAEDSECRRLQDIQQLKQENSLQLETIRALDQKLLEKSVADMAENNSEALKLGYEHLLKVTQNLQEKIITKEANANTTIHELQQQIHAQQNLIVQTAEEMGNLKKENASFTKNILDLQMKLEQSEAADKGDIDDRIVVELREQIQVQQSQISEKDSDNEKLSNQVTHYLDTIHCLQERITNDKTNSEGVIRDLEEKIVNQQKQAEDLERSRNENSRELDNIPSLSDENTEKTEREELERIVEDHREQIGRLMHQLENAGATINQLRQEIEEIQQRFRQEILASQFLNDEHLRQLSEKNAEIEALKNHMGENARLLKSLQTLEKELSELTIADSKRKEQIQMQQAEISRKESEKNQLWSRINQHTNTIENLENSLISIRGEAEATIAQLRCECAQKERRLLSEIKSLADQLVASDKWAGELEEDLNDTIRALEARLKTVITQNSNSTAVLAHTDDKIWALETKLNNSNNDVKRLTNDLVKAKSWVSELKIQHEEQVKMMQDQIQKLGGASMNEEEMVKHELAAEKC</sequence>
<dbReference type="CTD" id="9804216"/>
<feature type="coiled-coil region" evidence="1">
    <location>
        <begin position="520"/>
        <end position="672"/>
    </location>
</feature>
<feature type="coiled-coil region" evidence="1">
    <location>
        <begin position="270"/>
        <end position="428"/>
    </location>
</feature>
<dbReference type="Proteomes" id="UP000483820">
    <property type="component" value="Chromosome II"/>
</dbReference>
<evidence type="ECO:0000313" key="3">
    <source>
        <dbReference type="EMBL" id="KAF1767034.1"/>
    </source>
</evidence>
<feature type="coiled-coil region" evidence="1">
    <location>
        <begin position="707"/>
        <end position="734"/>
    </location>
</feature>
<protein>
    <submittedName>
        <fullName evidence="3">Uncharacterized protein</fullName>
    </submittedName>
</protein>
<reference evidence="3 4" key="1">
    <citation type="submission" date="2019-12" db="EMBL/GenBank/DDBJ databases">
        <title>Chromosome-level assembly of the Caenorhabditis remanei genome.</title>
        <authorList>
            <person name="Teterina A.A."/>
            <person name="Willis J.H."/>
            <person name="Phillips P.C."/>
        </authorList>
    </citation>
    <scope>NUCLEOTIDE SEQUENCE [LARGE SCALE GENOMIC DNA]</scope>
    <source>
        <strain evidence="3 4">PX506</strain>
        <tissue evidence="3">Whole organism</tissue>
    </source>
</reference>
<evidence type="ECO:0000256" key="1">
    <source>
        <dbReference type="SAM" id="Coils"/>
    </source>
</evidence>
<comment type="caution">
    <text evidence="3">The sequence shown here is derived from an EMBL/GenBank/DDBJ whole genome shotgun (WGS) entry which is preliminary data.</text>
</comment>
<evidence type="ECO:0000256" key="2">
    <source>
        <dbReference type="SAM" id="MobiDB-lite"/>
    </source>
</evidence>
<accession>A0A6A5HKB4</accession>
<organism evidence="3 4">
    <name type="scientific">Caenorhabditis remanei</name>
    <name type="common">Caenorhabditis vulgaris</name>
    <dbReference type="NCBI Taxonomy" id="31234"/>
    <lineage>
        <taxon>Eukaryota</taxon>
        <taxon>Metazoa</taxon>
        <taxon>Ecdysozoa</taxon>
        <taxon>Nematoda</taxon>
        <taxon>Chromadorea</taxon>
        <taxon>Rhabditida</taxon>
        <taxon>Rhabditina</taxon>
        <taxon>Rhabditomorpha</taxon>
        <taxon>Rhabditoidea</taxon>
        <taxon>Rhabditidae</taxon>
        <taxon>Peloderinae</taxon>
        <taxon>Caenorhabditis</taxon>
    </lineage>
</organism>
<feature type="compositionally biased region" description="Basic and acidic residues" evidence="2">
    <location>
        <begin position="998"/>
        <end position="1016"/>
    </location>
</feature>
<proteinExistence type="predicted"/>
<gene>
    <name evidence="3" type="ORF">GCK72_006992</name>
</gene>
<keyword evidence="1" id="KW-0175">Coiled coil</keyword>
<feature type="region of interest" description="Disordered" evidence="2">
    <location>
        <begin position="442"/>
        <end position="469"/>
    </location>
</feature>
<evidence type="ECO:0000313" key="4">
    <source>
        <dbReference type="Proteomes" id="UP000483820"/>
    </source>
</evidence>
<dbReference type="EMBL" id="WUAV01000002">
    <property type="protein sequence ID" value="KAF1767034.1"/>
    <property type="molecule type" value="Genomic_DNA"/>
</dbReference>